<sequence length="343" mass="38488">MCRFLIFKGTEDILLADLLTRPAHSIINQSYDSRLRIDMRRPINGDGFGVGYYTPTIDAEPCIYTSITPAWNNINLSRLASKTMTKLAFAHIRASTSGALAETNCHPFSFHTLMFMHNGAIANFHKIQKRLAMYISDPYFTHIQGSTDSEWAFALVLECLHRLGVDPADPQGNFPPKILKAALLDCIALISQWTTEVSEEPSLLNFALTDGSSIVASRYISSKTDEAASLHFSSGSKFLEYEPGKYRMERHDRRQDVILISSEPLTFERNDWVTIPTNTLLLIHDQNILMYPIIDQFYQDDPTFARSSEYAASLGLVGSVPIGGSVNHVPPLERERRLTVPSL</sequence>
<evidence type="ECO:0000313" key="4">
    <source>
        <dbReference type="Proteomes" id="UP000095023"/>
    </source>
</evidence>
<dbReference type="CDD" id="cd01908">
    <property type="entry name" value="YafJ"/>
    <property type="match status" value="1"/>
</dbReference>
<dbReference type="OrthoDB" id="14446at2759"/>
<dbReference type="InterPro" id="IPR029055">
    <property type="entry name" value="Ntn_hydrolases_N"/>
</dbReference>
<keyword evidence="1" id="KW-0315">Glutamine amidotransferase</keyword>
<dbReference type="GO" id="GO:0006751">
    <property type="term" value="P:glutathione catabolic process"/>
    <property type="evidence" value="ECO:0007669"/>
    <property type="project" value="EnsemblFungi"/>
</dbReference>
<name>A0A1E4T9S9_9ASCO</name>
<dbReference type="InterPro" id="IPR052373">
    <property type="entry name" value="Gamma-glu_amide_hydrolase"/>
</dbReference>
<feature type="domain" description="Glutamine amidotransferase type-2" evidence="2">
    <location>
        <begin position="2"/>
        <end position="294"/>
    </location>
</feature>
<dbReference type="Gene3D" id="3.60.20.10">
    <property type="entry name" value="Glutamine Phosphoribosylpyrophosphate, subunit 1, domain 1"/>
    <property type="match status" value="1"/>
</dbReference>
<dbReference type="GO" id="GO:0061672">
    <property type="term" value="C:glutathione hydrolase complex"/>
    <property type="evidence" value="ECO:0007669"/>
    <property type="project" value="EnsemblFungi"/>
</dbReference>
<dbReference type="SUPFAM" id="SSF56235">
    <property type="entry name" value="N-terminal nucleophile aminohydrolases (Ntn hydrolases)"/>
    <property type="match status" value="1"/>
</dbReference>
<dbReference type="GO" id="GO:0005737">
    <property type="term" value="C:cytoplasm"/>
    <property type="evidence" value="ECO:0007669"/>
    <property type="project" value="EnsemblFungi"/>
</dbReference>
<evidence type="ECO:0000313" key="3">
    <source>
        <dbReference type="EMBL" id="ODV88408.1"/>
    </source>
</evidence>
<dbReference type="EMBL" id="KV453844">
    <property type="protein sequence ID" value="ODV88408.1"/>
    <property type="molecule type" value="Genomic_DNA"/>
</dbReference>
<dbReference type="Pfam" id="PF13230">
    <property type="entry name" value="GATase_4"/>
    <property type="match status" value="1"/>
</dbReference>
<dbReference type="PANTHER" id="PTHR43187:SF1">
    <property type="entry name" value="GLUTAMINE AMIDOTRANSFERASE DUG3-RELATED"/>
    <property type="match status" value="1"/>
</dbReference>
<dbReference type="GO" id="GO:0036374">
    <property type="term" value="F:glutathione hydrolase activity"/>
    <property type="evidence" value="ECO:0007669"/>
    <property type="project" value="EnsemblFungi"/>
</dbReference>
<gene>
    <name evidence="3" type="ORF">CANCADRAFT_4545</name>
</gene>
<evidence type="ECO:0000259" key="2">
    <source>
        <dbReference type="PROSITE" id="PS51278"/>
    </source>
</evidence>
<evidence type="ECO:0000256" key="1">
    <source>
        <dbReference type="ARBA" id="ARBA00022962"/>
    </source>
</evidence>
<proteinExistence type="predicted"/>
<dbReference type="PROSITE" id="PS51278">
    <property type="entry name" value="GATASE_TYPE_2"/>
    <property type="match status" value="1"/>
</dbReference>
<accession>A0A1E4T9S9</accession>
<dbReference type="Proteomes" id="UP000095023">
    <property type="component" value="Unassembled WGS sequence"/>
</dbReference>
<dbReference type="AlphaFoldDB" id="A0A1E4T9S9"/>
<protein>
    <recommendedName>
        <fullName evidence="2">Glutamine amidotransferase type-2 domain-containing protein</fullName>
    </recommendedName>
</protein>
<dbReference type="InterPro" id="IPR017932">
    <property type="entry name" value="GATase_2_dom"/>
</dbReference>
<keyword evidence="4" id="KW-1185">Reference proteome</keyword>
<reference evidence="4" key="1">
    <citation type="submission" date="2016-02" db="EMBL/GenBank/DDBJ databases">
        <title>Comparative genomics of biotechnologically important yeasts.</title>
        <authorList>
            <consortium name="DOE Joint Genome Institute"/>
            <person name="Riley R."/>
            <person name="Haridas S."/>
            <person name="Wolfe K.H."/>
            <person name="Lopes M.R."/>
            <person name="Hittinger C.T."/>
            <person name="Goker M."/>
            <person name="Salamov A."/>
            <person name="Wisecaver J."/>
            <person name="Long T.M."/>
            <person name="Aerts A.L."/>
            <person name="Barry K."/>
            <person name="Choi C."/>
            <person name="Clum A."/>
            <person name="Coughlan A.Y."/>
            <person name="Deshpande S."/>
            <person name="Douglass A.P."/>
            <person name="Hanson S.J."/>
            <person name="Klenk H.-P."/>
            <person name="Labutti K."/>
            <person name="Lapidus A."/>
            <person name="Lindquist E."/>
            <person name="Lipzen A."/>
            <person name="Meier-Kolthoff J.P."/>
            <person name="Ohm R.A."/>
            <person name="Otillar R.P."/>
            <person name="Pangilinan J."/>
            <person name="Peng Y."/>
            <person name="Rokas A."/>
            <person name="Rosa C.A."/>
            <person name="Scheuner C."/>
            <person name="Sibirny A.A."/>
            <person name="Slot J.C."/>
            <person name="Stielow J.B."/>
            <person name="Sun H."/>
            <person name="Kurtzman C.P."/>
            <person name="Blackwell M."/>
            <person name="Jeffries T.W."/>
            <person name="Grigoriev I.V."/>
        </authorList>
    </citation>
    <scope>NUCLEOTIDE SEQUENCE [LARGE SCALE GENOMIC DNA]</scope>
    <source>
        <strain evidence="4">NRRL Y-17796</strain>
    </source>
</reference>
<organism evidence="3 4">
    <name type="scientific">Tortispora caseinolytica NRRL Y-17796</name>
    <dbReference type="NCBI Taxonomy" id="767744"/>
    <lineage>
        <taxon>Eukaryota</taxon>
        <taxon>Fungi</taxon>
        <taxon>Dikarya</taxon>
        <taxon>Ascomycota</taxon>
        <taxon>Saccharomycotina</taxon>
        <taxon>Trigonopsidomycetes</taxon>
        <taxon>Trigonopsidales</taxon>
        <taxon>Trigonopsidaceae</taxon>
        <taxon>Tortispora</taxon>
    </lineage>
</organism>
<dbReference type="InterPro" id="IPR026869">
    <property type="entry name" value="EgtC-like"/>
</dbReference>
<dbReference type="PANTHER" id="PTHR43187">
    <property type="entry name" value="GLUTAMINE AMIDOTRANSFERASE DUG3-RELATED"/>
    <property type="match status" value="1"/>
</dbReference>